<comment type="caution">
    <text evidence="2">The sequence shown here is derived from an EMBL/GenBank/DDBJ whole genome shotgun (WGS) entry which is preliminary data.</text>
</comment>
<dbReference type="Pfam" id="PF12710">
    <property type="entry name" value="HAD"/>
    <property type="match status" value="1"/>
</dbReference>
<dbReference type="NCBIfam" id="TIGR01488">
    <property type="entry name" value="HAD-SF-IB"/>
    <property type="match status" value="1"/>
</dbReference>
<evidence type="ECO:0000313" key="2">
    <source>
        <dbReference type="EMBL" id="GAO40949.1"/>
    </source>
</evidence>
<dbReference type="Gene3D" id="3.40.50.1000">
    <property type="entry name" value="HAD superfamily/HAD-like"/>
    <property type="match status" value="1"/>
</dbReference>
<protein>
    <recommendedName>
        <fullName evidence="4">Hydrolase</fullName>
    </recommendedName>
</protein>
<reference evidence="2 3" key="1">
    <citation type="submission" date="2015-04" db="EMBL/GenBank/DDBJ databases">
        <title>Whole genome shotgun sequence of Sphingomonas changbaiensis NBRC 104936.</title>
        <authorList>
            <person name="Katano-Makiyama Y."/>
            <person name="Hosoyama A."/>
            <person name="Hashimoto M."/>
            <person name="Noguchi M."/>
            <person name="Tsuchikane K."/>
            <person name="Ohji S."/>
            <person name="Yamazoe A."/>
            <person name="Ichikawa N."/>
            <person name="Kimura A."/>
            <person name="Fujita N."/>
        </authorList>
    </citation>
    <scope>NUCLEOTIDE SEQUENCE [LARGE SCALE GENOMIC DNA]</scope>
    <source>
        <strain evidence="2 3">NBRC 104936</strain>
    </source>
</reference>
<dbReference type="InterPro" id="IPR036412">
    <property type="entry name" value="HAD-like_sf"/>
</dbReference>
<accession>A0A0E9MTR5</accession>
<proteinExistence type="predicted"/>
<dbReference type="EMBL" id="BBWU01000053">
    <property type="protein sequence ID" value="GAO40949.1"/>
    <property type="molecule type" value="Genomic_DNA"/>
</dbReference>
<dbReference type="STRING" id="1219043.SCH01S_53_00210"/>
<keyword evidence="1" id="KW-0812">Transmembrane</keyword>
<dbReference type="InterPro" id="IPR023214">
    <property type="entry name" value="HAD_sf"/>
</dbReference>
<keyword evidence="1" id="KW-0472">Membrane</keyword>
<dbReference type="SUPFAM" id="SSF56784">
    <property type="entry name" value="HAD-like"/>
    <property type="match status" value="1"/>
</dbReference>
<keyword evidence="1" id="KW-1133">Transmembrane helix</keyword>
<evidence type="ECO:0000313" key="3">
    <source>
        <dbReference type="Proteomes" id="UP000033202"/>
    </source>
</evidence>
<dbReference type="Gene3D" id="1.20.1440.100">
    <property type="entry name" value="SG protein - dephosphorylation function"/>
    <property type="match status" value="1"/>
</dbReference>
<dbReference type="AlphaFoldDB" id="A0A0E9MTR5"/>
<sequence length="243" mass="26899">MESAASGKNGVRHGSEPALPGDLKISVFDLDRTLTRRPTYSAFLVFVAWHRSPLRLALLPLVVGLMAAYAMRLITRTRFKQLEHRVLLGRSLPGSEIRALADRFAAFVASAWVSPQARQRIAQERSEGRVVVVASAANSIYLDPIARLLEIGHVVATQSTWRGDVLLPDIDGQNCYGVAKRDMIEAYAAQQGWMREAIHVRFFSDHLSDAPTFAWADEPIAVNPSGPLRAFAAERGWPILDWG</sequence>
<organism evidence="2 3">
    <name type="scientific">Sphingomonas changbaiensis NBRC 104936</name>
    <dbReference type="NCBI Taxonomy" id="1219043"/>
    <lineage>
        <taxon>Bacteria</taxon>
        <taxon>Pseudomonadati</taxon>
        <taxon>Pseudomonadota</taxon>
        <taxon>Alphaproteobacteria</taxon>
        <taxon>Sphingomonadales</taxon>
        <taxon>Sphingomonadaceae</taxon>
        <taxon>Sphingomonas</taxon>
    </lineage>
</organism>
<gene>
    <name evidence="2" type="ORF">SCH01S_53_00210</name>
</gene>
<dbReference type="Proteomes" id="UP000033202">
    <property type="component" value="Unassembled WGS sequence"/>
</dbReference>
<feature type="transmembrane region" description="Helical" evidence="1">
    <location>
        <begin position="56"/>
        <end position="75"/>
    </location>
</feature>
<name>A0A0E9MTR5_9SPHN</name>
<keyword evidence="3" id="KW-1185">Reference proteome</keyword>
<evidence type="ECO:0008006" key="4">
    <source>
        <dbReference type="Google" id="ProtNLM"/>
    </source>
</evidence>
<evidence type="ECO:0000256" key="1">
    <source>
        <dbReference type="SAM" id="Phobius"/>
    </source>
</evidence>